<dbReference type="InterPro" id="IPR030664">
    <property type="entry name" value="SdhA/FrdA/AprA"/>
</dbReference>
<dbReference type="GO" id="GO:0033765">
    <property type="term" value="F:steroid dehydrogenase activity, acting on the CH-CH group of donors"/>
    <property type="evidence" value="ECO:0007669"/>
    <property type="project" value="UniProtKB-ARBA"/>
</dbReference>
<accession>A0A2L2XE48</accession>
<dbReference type="InterPro" id="IPR003953">
    <property type="entry name" value="FAD-dep_OxRdtase_2_FAD-bd"/>
</dbReference>
<keyword evidence="1" id="KW-0285">Flavoprotein</keyword>
<dbReference type="GO" id="GO:0009055">
    <property type="term" value="F:electron transfer activity"/>
    <property type="evidence" value="ECO:0007669"/>
    <property type="project" value="TreeGrafter"/>
</dbReference>
<organism evidence="4 5">
    <name type="scientific">Desulfocucumis palustris</name>
    <dbReference type="NCBI Taxonomy" id="1898651"/>
    <lineage>
        <taxon>Bacteria</taxon>
        <taxon>Bacillati</taxon>
        <taxon>Bacillota</taxon>
        <taxon>Clostridia</taxon>
        <taxon>Eubacteriales</taxon>
        <taxon>Desulfocucumaceae</taxon>
        <taxon>Desulfocucumis</taxon>
    </lineage>
</organism>
<reference evidence="5" key="1">
    <citation type="submission" date="2018-02" db="EMBL/GenBank/DDBJ databases">
        <title>Genome sequence of Desulfocucumis palustris strain NAW-5.</title>
        <authorList>
            <person name="Watanabe M."/>
            <person name="Kojima H."/>
            <person name="Fukui M."/>
        </authorList>
    </citation>
    <scope>NUCLEOTIDE SEQUENCE [LARGE SCALE GENOMIC DNA]</scope>
    <source>
        <strain evidence="5">NAW-5</strain>
    </source>
</reference>
<dbReference type="GO" id="GO:0000104">
    <property type="term" value="F:succinate dehydrogenase activity"/>
    <property type="evidence" value="ECO:0007669"/>
    <property type="project" value="TreeGrafter"/>
</dbReference>
<dbReference type="RefSeq" id="WP_104372748.1">
    <property type="nucleotide sequence ID" value="NZ_BFAV01000141.1"/>
</dbReference>
<dbReference type="Pfam" id="PF00890">
    <property type="entry name" value="FAD_binding_2"/>
    <property type="match status" value="1"/>
</dbReference>
<dbReference type="GO" id="GO:0005886">
    <property type="term" value="C:plasma membrane"/>
    <property type="evidence" value="ECO:0007669"/>
    <property type="project" value="TreeGrafter"/>
</dbReference>
<dbReference type="PANTHER" id="PTHR11632:SF51">
    <property type="entry name" value="SUCCINATE DEHYDROGENASE [UBIQUINONE] FLAVOPROTEIN SUBUNIT, MITOCHONDRIAL"/>
    <property type="match status" value="1"/>
</dbReference>
<dbReference type="SUPFAM" id="SSF51905">
    <property type="entry name" value="FAD/NAD(P)-binding domain"/>
    <property type="match status" value="1"/>
</dbReference>
<dbReference type="InterPro" id="IPR036188">
    <property type="entry name" value="FAD/NAD-bd_sf"/>
</dbReference>
<dbReference type="InterPro" id="IPR027477">
    <property type="entry name" value="Succ_DH/fumarate_Rdtase_cat_sf"/>
</dbReference>
<evidence type="ECO:0000256" key="2">
    <source>
        <dbReference type="ARBA" id="ARBA00023002"/>
    </source>
</evidence>
<dbReference type="InterPro" id="IPR037099">
    <property type="entry name" value="Fum_R/Succ_DH_flav-like_C_sf"/>
</dbReference>
<dbReference type="Gene3D" id="1.20.58.100">
    <property type="entry name" value="Fumarate reductase/succinate dehydrogenase flavoprotein-like, C-terminal domain"/>
    <property type="match status" value="1"/>
</dbReference>
<dbReference type="Gene3D" id="3.90.700.10">
    <property type="entry name" value="Succinate dehydrogenase/fumarate reductase flavoprotein, catalytic domain"/>
    <property type="match status" value="1"/>
</dbReference>
<dbReference type="PROSITE" id="PS51257">
    <property type="entry name" value="PROKAR_LIPOPROTEIN"/>
    <property type="match status" value="1"/>
</dbReference>
<dbReference type="OrthoDB" id="9806724at2"/>
<evidence type="ECO:0000256" key="1">
    <source>
        <dbReference type="ARBA" id="ARBA00022630"/>
    </source>
</evidence>
<keyword evidence="5" id="KW-1185">Reference proteome</keyword>
<dbReference type="PRINTS" id="PR00368">
    <property type="entry name" value="FADPNR"/>
</dbReference>
<evidence type="ECO:0000313" key="4">
    <source>
        <dbReference type="EMBL" id="GBF34505.1"/>
    </source>
</evidence>
<dbReference type="SUPFAM" id="SSF46977">
    <property type="entry name" value="Succinate dehydrogenase/fumarate reductase flavoprotein C-terminal domain"/>
    <property type="match status" value="1"/>
</dbReference>
<name>A0A2L2XE48_9FIRM</name>
<evidence type="ECO:0000259" key="3">
    <source>
        <dbReference type="Pfam" id="PF00890"/>
    </source>
</evidence>
<sequence>MADRVYIDADVLILGGGTAGCMAAWEARRTGGDDLKIVIVEKAFIRHSGCLSAGMNALNMYINQGKPEDYVSYARYDMCGAPIREDILLSVANEVNDTVAIMEQSGLPMKKKEDGRYLNRGKWNIEINGSLLKPITASKAIEARAEIYNRVYITELIIKDNTCIGAVGFGVRDGKFYVCRGKVTMVCSGGAAGLWRPNNHGEAHHRIWYFPFNAGSSYAMCKRAGAEMTTFEVRFVPVRTKDTYSPTGTLSIGMGAPMVNSLGQTFMTEDPHYVQLGGHTAPTPIRAYGFQRETLAHRGPIFMDTTKGDPAKVTGIKGQYLDMSPCLVLYWGCNDIDPSKEPVEIDGGDPNIVGAHAGMAGAWTRDTSRETTVNCLYVSGDALGGAPSRFISGTWTCGRITGRNMARAIKDNNYQLSELEPAMIDSLEERTFGPLKNYLERSKEGLWSDSTLMSGIFPKQMEDRMQKIMEEYCGGRTRWYFVSEPYLNIARRHIKRMRNDQLQYLCARDLHDLQLAWDVINRLDVCQLVIEHISYRKETRFPGYVIRTDYPDTNPEFDCFINSKWDSETDEVVCFKVPYEQIVPGDRRKQSI</sequence>
<dbReference type="Gene3D" id="3.50.50.60">
    <property type="entry name" value="FAD/NAD(P)-binding domain"/>
    <property type="match status" value="1"/>
</dbReference>
<dbReference type="GO" id="GO:0050660">
    <property type="term" value="F:flavin adenine dinucleotide binding"/>
    <property type="evidence" value="ECO:0007669"/>
    <property type="project" value="TreeGrafter"/>
</dbReference>
<comment type="caution">
    <text evidence="4">The sequence shown here is derived from an EMBL/GenBank/DDBJ whole genome shotgun (WGS) entry which is preliminary data.</text>
</comment>
<dbReference type="GO" id="GO:0009061">
    <property type="term" value="P:anaerobic respiration"/>
    <property type="evidence" value="ECO:0007669"/>
    <property type="project" value="TreeGrafter"/>
</dbReference>
<dbReference type="SUPFAM" id="SSF56425">
    <property type="entry name" value="Succinate dehydrogenase/fumarate reductase flavoprotein, catalytic domain"/>
    <property type="match status" value="1"/>
</dbReference>
<protein>
    <submittedName>
        <fullName evidence="4">Adenylylsulfate reductase alpha-subunit</fullName>
    </submittedName>
</protein>
<dbReference type="PIRSF" id="PIRSF000171">
    <property type="entry name" value="SDHA_APRA_LASPO"/>
    <property type="match status" value="1"/>
</dbReference>
<keyword evidence="2" id="KW-0560">Oxidoreductase</keyword>
<dbReference type="Proteomes" id="UP000239549">
    <property type="component" value="Unassembled WGS sequence"/>
</dbReference>
<dbReference type="EMBL" id="BFAV01000141">
    <property type="protein sequence ID" value="GBF34505.1"/>
    <property type="molecule type" value="Genomic_DNA"/>
</dbReference>
<evidence type="ECO:0000313" key="5">
    <source>
        <dbReference type="Proteomes" id="UP000239549"/>
    </source>
</evidence>
<dbReference type="PANTHER" id="PTHR11632">
    <property type="entry name" value="SUCCINATE DEHYDROGENASE 2 FLAVOPROTEIN SUBUNIT"/>
    <property type="match status" value="1"/>
</dbReference>
<feature type="domain" description="FAD-dependent oxidoreductase 2 FAD-binding" evidence="3">
    <location>
        <begin position="10"/>
        <end position="278"/>
    </location>
</feature>
<proteinExistence type="predicted"/>
<dbReference type="AlphaFoldDB" id="A0A2L2XE48"/>
<gene>
    <name evidence="4" type="ORF">DCCM_3623</name>
</gene>